<evidence type="ECO:0000313" key="2">
    <source>
        <dbReference type="Proteomes" id="UP000490060"/>
    </source>
</evidence>
<proteinExistence type="predicted"/>
<name>A0A2I2MAA9_9FLAO</name>
<evidence type="ECO:0000313" key="1">
    <source>
        <dbReference type="EMBL" id="SOU89475.1"/>
    </source>
</evidence>
<gene>
    <name evidence="1" type="ORF">TNO010_400050</name>
</gene>
<dbReference type="RefSeq" id="WP_172505714.1">
    <property type="nucleotide sequence ID" value="NZ_JAJHTM010000005.1"/>
</dbReference>
<protein>
    <submittedName>
        <fullName evidence="1">Uncharacterized protein</fullName>
    </submittedName>
</protein>
<reference evidence="1 2" key="1">
    <citation type="submission" date="2017-11" db="EMBL/GenBank/DDBJ databases">
        <authorList>
            <person name="Duchaud E."/>
        </authorList>
    </citation>
    <scope>NUCLEOTIDE SEQUENCE [LARGE SCALE GENOMIC DNA]</scope>
    <source>
        <strain evidence="1 2">TNO010</strain>
    </source>
</reference>
<dbReference type="EMBL" id="OENE01000035">
    <property type="protein sequence ID" value="SOU89475.1"/>
    <property type="molecule type" value="Genomic_DNA"/>
</dbReference>
<organism evidence="1 2">
    <name type="scientific">Tenacibaculum finnmarkense genomovar ulcerans</name>
    <dbReference type="NCBI Taxonomy" id="2781388"/>
    <lineage>
        <taxon>Bacteria</taxon>
        <taxon>Pseudomonadati</taxon>
        <taxon>Bacteroidota</taxon>
        <taxon>Flavobacteriia</taxon>
        <taxon>Flavobacteriales</taxon>
        <taxon>Flavobacteriaceae</taxon>
        <taxon>Tenacibaculum</taxon>
        <taxon>Tenacibaculum finnmarkense</taxon>
    </lineage>
</organism>
<dbReference type="AlphaFoldDB" id="A0A2I2MAA9"/>
<dbReference type="Proteomes" id="UP000490060">
    <property type="component" value="Unassembled WGS sequence"/>
</dbReference>
<accession>A0A2I2MAA9</accession>
<sequence length="242" mass="27868">MKIEKWFKEGCNYSEGVLLYISKKGHNTNLARLFTRKESVYNLEKLKHELRKFTDTEIETIAVPEKKIPQIINKKPPEKHKTTRGFYRLNQLAIELHPLSIKQRNDFQKAISLKLKLNSLHASEEGIALTLCLEIEHLFDAIDTAQRVLDHYVTHKVILNITPRNYTDLNAAQLLQARNNKRVAVSRYQTKVANLTIDVSKKQTIAVATKKKISLGKAKSKLLEHQLDLQVLNELINQPKNS</sequence>